<keyword evidence="1" id="KW-0175">Coiled coil</keyword>
<evidence type="ECO:0000313" key="4">
    <source>
        <dbReference type="Proteomes" id="UP000054988"/>
    </source>
</evidence>
<dbReference type="AlphaFoldDB" id="A0A0W0F9P4"/>
<gene>
    <name evidence="3" type="ORF">WG66_14477</name>
</gene>
<protein>
    <submittedName>
        <fullName evidence="3">Uncharacterized protein</fullName>
    </submittedName>
</protein>
<organism evidence="3 4">
    <name type="scientific">Moniliophthora roreri</name>
    <name type="common">Frosty pod rot fungus</name>
    <name type="synonym">Monilia roreri</name>
    <dbReference type="NCBI Taxonomy" id="221103"/>
    <lineage>
        <taxon>Eukaryota</taxon>
        <taxon>Fungi</taxon>
        <taxon>Dikarya</taxon>
        <taxon>Basidiomycota</taxon>
        <taxon>Agaricomycotina</taxon>
        <taxon>Agaricomycetes</taxon>
        <taxon>Agaricomycetidae</taxon>
        <taxon>Agaricales</taxon>
        <taxon>Marasmiineae</taxon>
        <taxon>Marasmiaceae</taxon>
        <taxon>Moniliophthora</taxon>
    </lineage>
</organism>
<comment type="caution">
    <text evidence="3">The sequence shown here is derived from an EMBL/GenBank/DDBJ whole genome shotgun (WGS) entry which is preliminary data.</text>
</comment>
<proteinExistence type="predicted"/>
<feature type="region of interest" description="Disordered" evidence="2">
    <location>
        <begin position="264"/>
        <end position="305"/>
    </location>
</feature>
<sequence>MSADASSSTQVSAKSYKTAEEYPTSDIPDLGGHTYPWLTRTWNDPEFLKAMSLDMPIIEFPAEVLEPEYPPLPVHKPGESATLHLALEAQKEQLTEWKQWQVAYEEIKNRQILVWLKAVHKAKKEEKEERERAEHAEQERIEKEWVERLRREREECAHARNMTLVAGEDDGTYETPCVKWSAEGKKGASQKHARTLAGSPVESHKQTRIELGLMVEDLDKDSSPDKSAAELGHLILLEVKQIRQEMNEHMDKLVLDVLDIVHSDGEEKEKVQPKLDKGKGKAVEESEDGSGSESGIESSAAEPED</sequence>
<reference evidence="3 4" key="1">
    <citation type="submission" date="2015-12" db="EMBL/GenBank/DDBJ databases">
        <title>Draft genome sequence of Moniliophthora roreri, the causal agent of frosty pod rot of cacao.</title>
        <authorList>
            <person name="Aime M.C."/>
            <person name="Diaz-Valderrama J.R."/>
            <person name="Kijpornyongpan T."/>
            <person name="Phillips-Mora W."/>
        </authorList>
    </citation>
    <scope>NUCLEOTIDE SEQUENCE [LARGE SCALE GENOMIC DNA]</scope>
    <source>
        <strain evidence="3 4">MCA 2952</strain>
    </source>
</reference>
<feature type="compositionally biased region" description="Basic and acidic residues" evidence="2">
    <location>
        <begin position="264"/>
        <end position="284"/>
    </location>
</feature>
<name>A0A0W0F9P4_MONRR</name>
<feature type="coiled-coil region" evidence="1">
    <location>
        <begin position="116"/>
        <end position="144"/>
    </location>
</feature>
<evidence type="ECO:0000256" key="2">
    <source>
        <dbReference type="SAM" id="MobiDB-lite"/>
    </source>
</evidence>
<dbReference type="EMBL" id="LATX01002198">
    <property type="protein sequence ID" value="KTB32948.1"/>
    <property type="molecule type" value="Genomic_DNA"/>
</dbReference>
<feature type="compositionally biased region" description="Polar residues" evidence="2">
    <location>
        <begin position="1"/>
        <end position="15"/>
    </location>
</feature>
<evidence type="ECO:0000256" key="1">
    <source>
        <dbReference type="SAM" id="Coils"/>
    </source>
</evidence>
<accession>A0A0W0F9P4</accession>
<evidence type="ECO:0000313" key="3">
    <source>
        <dbReference type="EMBL" id="KTB32948.1"/>
    </source>
</evidence>
<feature type="compositionally biased region" description="Low complexity" evidence="2">
    <location>
        <begin position="291"/>
        <end position="305"/>
    </location>
</feature>
<dbReference type="Proteomes" id="UP000054988">
    <property type="component" value="Unassembled WGS sequence"/>
</dbReference>
<feature type="region of interest" description="Disordered" evidence="2">
    <location>
        <begin position="1"/>
        <end position="27"/>
    </location>
</feature>